<protein>
    <recommendedName>
        <fullName evidence="4">Retrotransposon Copia-like N-terminal domain-containing protein</fullName>
    </recommendedName>
</protein>
<accession>A0ABD1NT84</accession>
<evidence type="ECO:0008006" key="4">
    <source>
        <dbReference type="Google" id="ProtNLM"/>
    </source>
</evidence>
<dbReference type="EMBL" id="JBFOLK010000264">
    <property type="protein sequence ID" value="KAL2454828.1"/>
    <property type="molecule type" value="Genomic_DNA"/>
</dbReference>
<organism evidence="2 3">
    <name type="scientific">Abeliophyllum distichum</name>
    <dbReference type="NCBI Taxonomy" id="126358"/>
    <lineage>
        <taxon>Eukaryota</taxon>
        <taxon>Viridiplantae</taxon>
        <taxon>Streptophyta</taxon>
        <taxon>Embryophyta</taxon>
        <taxon>Tracheophyta</taxon>
        <taxon>Spermatophyta</taxon>
        <taxon>Magnoliopsida</taxon>
        <taxon>eudicotyledons</taxon>
        <taxon>Gunneridae</taxon>
        <taxon>Pentapetalae</taxon>
        <taxon>asterids</taxon>
        <taxon>lamiids</taxon>
        <taxon>Lamiales</taxon>
        <taxon>Oleaceae</taxon>
        <taxon>Forsythieae</taxon>
        <taxon>Abeliophyllum</taxon>
    </lineage>
</organism>
<keyword evidence="3" id="KW-1185">Reference proteome</keyword>
<dbReference type="Proteomes" id="UP001604336">
    <property type="component" value="Unassembled WGS sequence"/>
</dbReference>
<reference evidence="3" key="1">
    <citation type="submission" date="2024-07" db="EMBL/GenBank/DDBJ databases">
        <title>Two chromosome-level genome assemblies of Korean endemic species Abeliophyllum distichum and Forsythia ovata (Oleaceae).</title>
        <authorList>
            <person name="Jang H."/>
        </authorList>
    </citation>
    <scope>NUCLEOTIDE SEQUENCE [LARGE SCALE GENOMIC DNA]</scope>
</reference>
<sequence>MANTSHSNQSHESNSSVQDPALLNNLSPFSMNLTQAASVKLDRDNFLLWKNIIMPIVRGHGLEEYLLGHKVCPPRFVNSESATESGTTLETIHNPDYTRWISVDQLLMGGYTPP</sequence>
<evidence type="ECO:0000313" key="2">
    <source>
        <dbReference type="EMBL" id="KAL2454828.1"/>
    </source>
</evidence>
<name>A0ABD1NT84_9LAMI</name>
<feature type="region of interest" description="Disordered" evidence="1">
    <location>
        <begin position="1"/>
        <end position="21"/>
    </location>
</feature>
<dbReference type="AlphaFoldDB" id="A0ABD1NT84"/>
<comment type="caution">
    <text evidence="2">The sequence shown here is derived from an EMBL/GenBank/DDBJ whole genome shotgun (WGS) entry which is preliminary data.</text>
</comment>
<feature type="compositionally biased region" description="Low complexity" evidence="1">
    <location>
        <begin position="1"/>
        <end position="16"/>
    </location>
</feature>
<evidence type="ECO:0000256" key="1">
    <source>
        <dbReference type="SAM" id="MobiDB-lite"/>
    </source>
</evidence>
<gene>
    <name evidence="2" type="ORF">Adt_47670</name>
</gene>
<evidence type="ECO:0000313" key="3">
    <source>
        <dbReference type="Proteomes" id="UP001604336"/>
    </source>
</evidence>
<proteinExistence type="predicted"/>